<sequence length="266" mass="28378">MSINLKPSSQVANGRLWGVRAQDWANIQEATCYPVYLEAFKRLKTNKDSHYLDLGCGAGQAALLAQQHGAIVKGLDASEQLLTIAKHRVPDGQFHIGDLETLPFSDNTFDIVTSFNAVQYAANPSLALQEAQRVTKPGGLVLVMTWGEPEGMQAASLVAALKPLLPPPPPGAPGPFALSLKSVLKQFASAAQLSVLEIFDVDCVWHYPDLDTGVRGLGSSGVSVKAAEHSGQDAVDLANATALGPFKTLDGSYKIQAKFRCLLSRV</sequence>
<dbReference type="InterPro" id="IPR013216">
    <property type="entry name" value="Methyltransf_11"/>
</dbReference>
<evidence type="ECO:0000256" key="1">
    <source>
        <dbReference type="ARBA" id="ARBA00022679"/>
    </source>
</evidence>
<proteinExistence type="predicted"/>
<dbReference type="EMBL" id="RAQO01000012">
    <property type="protein sequence ID" value="RKF13290.1"/>
    <property type="molecule type" value="Genomic_DNA"/>
</dbReference>
<evidence type="ECO:0000313" key="3">
    <source>
        <dbReference type="EMBL" id="RKF13290.1"/>
    </source>
</evidence>
<dbReference type="PANTHER" id="PTHR44068:SF11">
    <property type="entry name" value="GERANYL DIPHOSPHATE 2-C-METHYLTRANSFERASE"/>
    <property type="match status" value="1"/>
</dbReference>
<dbReference type="InterPro" id="IPR029063">
    <property type="entry name" value="SAM-dependent_MTases_sf"/>
</dbReference>
<dbReference type="GO" id="GO:0008757">
    <property type="term" value="F:S-adenosylmethionine-dependent methyltransferase activity"/>
    <property type="evidence" value="ECO:0007669"/>
    <property type="project" value="InterPro"/>
</dbReference>
<evidence type="ECO:0000313" key="4">
    <source>
        <dbReference type="Proteomes" id="UP000286482"/>
    </source>
</evidence>
<keyword evidence="3" id="KW-0489">Methyltransferase</keyword>
<reference evidence="3 4" key="1">
    <citation type="submission" date="2018-09" db="EMBL/GenBank/DDBJ databases">
        <authorList>
            <person name="Wang Z."/>
        </authorList>
    </citation>
    <scope>NUCLEOTIDE SEQUENCE [LARGE SCALE GENOMIC DNA]</scope>
    <source>
        <strain evidence="3 4">ALS 81</strain>
    </source>
</reference>
<keyword evidence="1 3" id="KW-0808">Transferase</keyword>
<accession>A0A420E6I3</accession>
<feature type="domain" description="Methyltransferase type 11" evidence="2">
    <location>
        <begin position="52"/>
        <end position="142"/>
    </location>
</feature>
<dbReference type="Pfam" id="PF08241">
    <property type="entry name" value="Methyltransf_11"/>
    <property type="match status" value="1"/>
</dbReference>
<dbReference type="GO" id="GO:0032259">
    <property type="term" value="P:methylation"/>
    <property type="evidence" value="ECO:0007669"/>
    <property type="project" value="UniProtKB-KW"/>
</dbReference>
<dbReference type="SUPFAM" id="SSF53335">
    <property type="entry name" value="S-adenosyl-L-methionine-dependent methyltransferases"/>
    <property type="match status" value="1"/>
</dbReference>
<dbReference type="RefSeq" id="WP_120356703.1">
    <property type="nucleotide sequence ID" value="NZ_RAQO01000012.1"/>
</dbReference>
<dbReference type="AlphaFoldDB" id="A0A420E6I3"/>
<keyword evidence="4" id="KW-1185">Reference proteome</keyword>
<organism evidence="3 4">
    <name type="scientific">Alginatibacterium sediminis</name>
    <dbReference type="NCBI Taxonomy" id="2164068"/>
    <lineage>
        <taxon>Bacteria</taxon>
        <taxon>Pseudomonadati</taxon>
        <taxon>Pseudomonadota</taxon>
        <taxon>Gammaproteobacteria</taxon>
        <taxon>Alteromonadales</taxon>
        <taxon>Alteromonadaceae</taxon>
        <taxon>Alginatibacterium</taxon>
    </lineage>
</organism>
<gene>
    <name evidence="3" type="ORF">DBZ36_19730</name>
</gene>
<dbReference type="Gene3D" id="3.40.50.150">
    <property type="entry name" value="Vaccinia Virus protein VP39"/>
    <property type="match status" value="1"/>
</dbReference>
<dbReference type="CDD" id="cd02440">
    <property type="entry name" value="AdoMet_MTases"/>
    <property type="match status" value="1"/>
</dbReference>
<name>A0A420E6I3_9ALTE</name>
<evidence type="ECO:0000259" key="2">
    <source>
        <dbReference type="Pfam" id="PF08241"/>
    </source>
</evidence>
<dbReference type="PANTHER" id="PTHR44068">
    <property type="entry name" value="ZGC:194242"/>
    <property type="match status" value="1"/>
</dbReference>
<protein>
    <submittedName>
        <fullName evidence="3">Class I SAM-dependent methyltransferase</fullName>
    </submittedName>
</protein>
<comment type="caution">
    <text evidence="3">The sequence shown here is derived from an EMBL/GenBank/DDBJ whole genome shotgun (WGS) entry which is preliminary data.</text>
</comment>
<dbReference type="Proteomes" id="UP000286482">
    <property type="component" value="Unassembled WGS sequence"/>
</dbReference>
<dbReference type="OrthoDB" id="9808140at2"/>
<dbReference type="InterPro" id="IPR050447">
    <property type="entry name" value="Erg6_SMT_methyltransf"/>
</dbReference>